<evidence type="ECO:0000313" key="2">
    <source>
        <dbReference type="Proteomes" id="UP000774000"/>
    </source>
</evidence>
<comment type="caution">
    <text evidence="1">The sequence shown here is derived from an EMBL/GenBank/DDBJ whole genome shotgun (WGS) entry which is preliminary data.</text>
</comment>
<proteinExistence type="predicted"/>
<protein>
    <recommendedName>
        <fullName evidence="3">DUF2617 family protein</fullName>
    </recommendedName>
</protein>
<gene>
    <name evidence="1" type="ORF">JOC47_001546</name>
</gene>
<dbReference type="Proteomes" id="UP000774000">
    <property type="component" value="Unassembled WGS sequence"/>
</dbReference>
<sequence length="177" mass="21000">MSELDYQEQSLTDLEYKLFTAKNFDHQLNVLDTLAITWQDYLFSFSIIGSSHLVEIELSNKKLIEILACVKVEEKFDFLYNKGLKINLGFEHSRLLEDSIKYNFTLRIINFENQNKYQDFNYSLQQEEENKLYYIFPGDNAVTSIEIMNTDEELKWITYHSYTKEKQVVKTITTLSV</sequence>
<dbReference type="Pfam" id="PF10936">
    <property type="entry name" value="DUF2617"/>
    <property type="match status" value="1"/>
</dbReference>
<dbReference type="RefSeq" id="WP_204701465.1">
    <property type="nucleotide sequence ID" value="NZ_JAFBDQ010000006.1"/>
</dbReference>
<accession>A0A938XWR0</accession>
<evidence type="ECO:0008006" key="3">
    <source>
        <dbReference type="Google" id="ProtNLM"/>
    </source>
</evidence>
<dbReference type="EMBL" id="JAFBDQ010000006">
    <property type="protein sequence ID" value="MBM7556695.1"/>
    <property type="molecule type" value="Genomic_DNA"/>
</dbReference>
<organism evidence="1 2">
    <name type="scientific">Halanaerobacter jeridensis</name>
    <dbReference type="NCBI Taxonomy" id="706427"/>
    <lineage>
        <taxon>Bacteria</taxon>
        <taxon>Bacillati</taxon>
        <taxon>Bacillota</taxon>
        <taxon>Clostridia</taxon>
        <taxon>Halanaerobiales</taxon>
        <taxon>Halobacteroidaceae</taxon>
        <taxon>Halanaerobacter</taxon>
    </lineage>
</organism>
<name>A0A938XWR0_9FIRM</name>
<dbReference type="InterPro" id="IPR024486">
    <property type="entry name" value="DUF2617"/>
</dbReference>
<evidence type="ECO:0000313" key="1">
    <source>
        <dbReference type="EMBL" id="MBM7556695.1"/>
    </source>
</evidence>
<dbReference type="AlphaFoldDB" id="A0A938XWR0"/>
<reference evidence="1" key="1">
    <citation type="submission" date="2021-01" db="EMBL/GenBank/DDBJ databases">
        <title>Genomic Encyclopedia of Type Strains, Phase IV (KMG-IV): sequencing the most valuable type-strain genomes for metagenomic binning, comparative biology and taxonomic classification.</title>
        <authorList>
            <person name="Goeker M."/>
        </authorList>
    </citation>
    <scope>NUCLEOTIDE SEQUENCE</scope>
    <source>
        <strain evidence="1">DSM 23230</strain>
    </source>
</reference>
<keyword evidence="2" id="KW-1185">Reference proteome</keyword>